<dbReference type="InterPro" id="IPR015422">
    <property type="entry name" value="PyrdxlP-dep_Trfase_small"/>
</dbReference>
<organism evidence="5 6">
    <name type="scientific">Candidatus Taylorbacteria bacterium RIFCSPHIGHO2_02_FULL_46_13</name>
    <dbReference type="NCBI Taxonomy" id="1802312"/>
    <lineage>
        <taxon>Bacteria</taxon>
        <taxon>Candidatus Tayloriibacteriota</taxon>
    </lineage>
</organism>
<evidence type="ECO:0000256" key="1">
    <source>
        <dbReference type="ARBA" id="ARBA00001933"/>
    </source>
</evidence>
<dbReference type="FunFam" id="3.40.640.10:FF:000046">
    <property type="entry name" value="Cystathionine gamma-lyase"/>
    <property type="match status" value="1"/>
</dbReference>
<dbReference type="GO" id="GO:0016846">
    <property type="term" value="F:carbon-sulfur lyase activity"/>
    <property type="evidence" value="ECO:0007669"/>
    <property type="project" value="TreeGrafter"/>
</dbReference>
<evidence type="ECO:0008006" key="7">
    <source>
        <dbReference type="Google" id="ProtNLM"/>
    </source>
</evidence>
<gene>
    <name evidence="5" type="ORF">A3C06_01060</name>
</gene>
<accession>A0A1G2MVG8</accession>
<dbReference type="Gene3D" id="3.90.1150.10">
    <property type="entry name" value="Aspartate Aminotransferase, domain 1"/>
    <property type="match status" value="1"/>
</dbReference>
<keyword evidence="2 3" id="KW-0663">Pyridoxal phosphate</keyword>
<dbReference type="InterPro" id="IPR015424">
    <property type="entry name" value="PyrdxlP-dep_Trfase"/>
</dbReference>
<dbReference type="PIRSF" id="PIRSF001434">
    <property type="entry name" value="CGS"/>
    <property type="match status" value="1"/>
</dbReference>
<dbReference type="CDD" id="cd00614">
    <property type="entry name" value="CGS_like"/>
    <property type="match status" value="1"/>
</dbReference>
<dbReference type="InterPro" id="IPR015421">
    <property type="entry name" value="PyrdxlP-dep_Trfase_major"/>
</dbReference>
<evidence type="ECO:0000256" key="3">
    <source>
        <dbReference type="PIRSR" id="PIRSR001434-2"/>
    </source>
</evidence>
<dbReference type="GO" id="GO:0030170">
    <property type="term" value="F:pyridoxal phosphate binding"/>
    <property type="evidence" value="ECO:0007669"/>
    <property type="project" value="InterPro"/>
</dbReference>
<evidence type="ECO:0000256" key="2">
    <source>
        <dbReference type="ARBA" id="ARBA00022898"/>
    </source>
</evidence>
<proteinExistence type="inferred from homology"/>
<evidence type="ECO:0000256" key="4">
    <source>
        <dbReference type="RuleBase" id="RU362118"/>
    </source>
</evidence>
<dbReference type="PANTHER" id="PTHR11808">
    <property type="entry name" value="TRANS-SULFURATION ENZYME FAMILY MEMBER"/>
    <property type="match status" value="1"/>
</dbReference>
<comment type="caution">
    <text evidence="5">The sequence shown here is derived from an EMBL/GenBank/DDBJ whole genome shotgun (WGS) entry which is preliminary data.</text>
</comment>
<name>A0A1G2MVG8_9BACT</name>
<dbReference type="GO" id="GO:0019346">
    <property type="term" value="P:transsulfuration"/>
    <property type="evidence" value="ECO:0007669"/>
    <property type="project" value="InterPro"/>
</dbReference>
<comment type="similarity">
    <text evidence="4">Belongs to the trans-sulfuration enzymes family.</text>
</comment>
<dbReference type="InterPro" id="IPR000277">
    <property type="entry name" value="Cys/Met-Metab_PyrdxlP-dep_enz"/>
</dbReference>
<comment type="cofactor">
    <cofactor evidence="1 4">
        <name>pyridoxal 5'-phosphate</name>
        <dbReference type="ChEBI" id="CHEBI:597326"/>
    </cofactor>
</comment>
<dbReference type="Proteomes" id="UP000177565">
    <property type="component" value="Unassembled WGS sequence"/>
</dbReference>
<feature type="modified residue" description="N6-(pyridoxal phosphate)lysine" evidence="3">
    <location>
        <position position="202"/>
    </location>
</feature>
<dbReference type="Pfam" id="PF01053">
    <property type="entry name" value="Cys_Met_Meta_PP"/>
    <property type="match status" value="1"/>
</dbReference>
<protein>
    <recommendedName>
        <fullName evidence="7">Cystathionine gamma-synthase</fullName>
    </recommendedName>
</protein>
<dbReference type="Gene3D" id="3.40.640.10">
    <property type="entry name" value="Type I PLP-dependent aspartate aminotransferase-like (Major domain)"/>
    <property type="match status" value="1"/>
</dbReference>
<dbReference type="STRING" id="1802312.A3C06_01060"/>
<dbReference type="GO" id="GO:0005737">
    <property type="term" value="C:cytoplasm"/>
    <property type="evidence" value="ECO:0007669"/>
    <property type="project" value="TreeGrafter"/>
</dbReference>
<dbReference type="AlphaFoldDB" id="A0A1G2MVG8"/>
<evidence type="ECO:0000313" key="5">
    <source>
        <dbReference type="EMBL" id="OHA27072.1"/>
    </source>
</evidence>
<reference evidence="5 6" key="1">
    <citation type="journal article" date="2016" name="Nat. Commun.">
        <title>Thousands of microbial genomes shed light on interconnected biogeochemical processes in an aquifer system.</title>
        <authorList>
            <person name="Anantharaman K."/>
            <person name="Brown C.T."/>
            <person name="Hug L.A."/>
            <person name="Sharon I."/>
            <person name="Castelle C.J."/>
            <person name="Probst A.J."/>
            <person name="Thomas B.C."/>
            <person name="Singh A."/>
            <person name="Wilkins M.J."/>
            <person name="Karaoz U."/>
            <person name="Brodie E.L."/>
            <person name="Williams K.H."/>
            <person name="Hubbard S.S."/>
            <person name="Banfield J.F."/>
        </authorList>
    </citation>
    <scope>NUCLEOTIDE SEQUENCE [LARGE SCALE GENOMIC DNA]</scope>
</reference>
<dbReference type="EMBL" id="MHRQ01000012">
    <property type="protein sequence ID" value="OHA27072.1"/>
    <property type="molecule type" value="Genomic_DNA"/>
</dbReference>
<evidence type="ECO:0000313" key="6">
    <source>
        <dbReference type="Proteomes" id="UP000177565"/>
    </source>
</evidence>
<dbReference type="SUPFAM" id="SSF53383">
    <property type="entry name" value="PLP-dependent transferases"/>
    <property type="match status" value="1"/>
</dbReference>
<sequence>MSNHDKDFSFETLSVHAGEKPDPITGAVAPALIRTKTFKQPQFGKEGVWQYSRGKNPTRSILEEKLAALEGGGDATVFSSGVAAEAMFFLTLNPGDHVLFCHEVYGGTFRLMEQLFKRWGIAFDFIEFKSFEHVSKYIRPTTKYFFVETPTNPSLHIVDLALVKKISEKTRISFVVDGTFAPPCSTQAFTYGAETVIHSLSKYIAGHNDVIAGAVITKNKELHEKLKFMQKTVGAILSPDECYRVIQEAKTLTLRWKRVSKSAQKIALFLSRHAKIKRVLYPGLSSHPEHRVAKRQMKNGFGAVISFETKTSSLAKLKSCVEKVTENGLIVYGESLASPETILAYPPLMSHKSLSKKDRLSLGISDSFFRFSVGFEDPDDLIRELERGLRRL</sequence>